<evidence type="ECO:0000256" key="6">
    <source>
        <dbReference type="ARBA" id="ARBA00047942"/>
    </source>
</evidence>
<dbReference type="NCBIfam" id="TIGR00571">
    <property type="entry name" value="dam"/>
    <property type="match status" value="1"/>
</dbReference>
<keyword evidence="4 7" id="KW-0808">Transferase</keyword>
<dbReference type="GO" id="GO:0009007">
    <property type="term" value="F:site-specific DNA-methyltransferase (adenine-specific) activity"/>
    <property type="evidence" value="ECO:0007669"/>
    <property type="project" value="UniProtKB-EC"/>
</dbReference>
<dbReference type="Pfam" id="PF02086">
    <property type="entry name" value="MethyltransfD12"/>
    <property type="match status" value="1"/>
</dbReference>
<dbReference type="EMBL" id="CP058529">
    <property type="protein sequence ID" value="QLG26861.1"/>
    <property type="molecule type" value="Genomic_DNA"/>
</dbReference>
<dbReference type="PIRSF" id="PIRSF000398">
    <property type="entry name" value="M_m6A_EcoRV"/>
    <property type="match status" value="1"/>
</dbReference>
<dbReference type="RefSeq" id="WP_179168436.1">
    <property type="nucleotide sequence ID" value="NZ_CP058529.1"/>
</dbReference>
<evidence type="ECO:0000256" key="1">
    <source>
        <dbReference type="ARBA" id="ARBA00006594"/>
    </source>
</evidence>
<evidence type="ECO:0000313" key="8">
    <source>
        <dbReference type="Proteomes" id="UP000509750"/>
    </source>
</evidence>
<dbReference type="Gene3D" id="3.40.50.150">
    <property type="entry name" value="Vaccinia Virus protein VP39"/>
    <property type="match status" value="1"/>
</dbReference>
<evidence type="ECO:0000256" key="4">
    <source>
        <dbReference type="ARBA" id="ARBA00022679"/>
    </source>
</evidence>
<keyword evidence="5" id="KW-0949">S-adenosyl-L-methionine</keyword>
<dbReference type="GeneID" id="56028084"/>
<dbReference type="PANTHER" id="PTHR30481">
    <property type="entry name" value="DNA ADENINE METHYLASE"/>
    <property type="match status" value="1"/>
</dbReference>
<dbReference type="REBASE" id="408956">
    <property type="entry name" value="M.Hsp32ORF4585P"/>
</dbReference>
<dbReference type="Proteomes" id="UP000509750">
    <property type="component" value="Chromosome"/>
</dbReference>
<evidence type="ECO:0000256" key="5">
    <source>
        <dbReference type="ARBA" id="ARBA00022691"/>
    </source>
</evidence>
<organism evidence="7 8">
    <name type="scientific">Halorarum halophilum</name>
    <dbReference type="NCBI Taxonomy" id="2743090"/>
    <lineage>
        <taxon>Archaea</taxon>
        <taxon>Methanobacteriati</taxon>
        <taxon>Methanobacteriota</taxon>
        <taxon>Stenosarchaea group</taxon>
        <taxon>Halobacteria</taxon>
        <taxon>Halobacteriales</taxon>
        <taxon>Haloferacaceae</taxon>
        <taxon>Halorarum</taxon>
    </lineage>
</organism>
<dbReference type="Gene3D" id="1.10.1020.10">
    <property type="entry name" value="Adenine-specific Methyltransferase, Domain 2"/>
    <property type="match status" value="1"/>
</dbReference>
<dbReference type="KEGG" id="halg:HUG10_04585"/>
<dbReference type="InterPro" id="IPR012263">
    <property type="entry name" value="M_m6A_EcoRV"/>
</dbReference>
<evidence type="ECO:0000256" key="2">
    <source>
        <dbReference type="ARBA" id="ARBA00011900"/>
    </source>
</evidence>
<keyword evidence="8" id="KW-1185">Reference proteome</keyword>
<dbReference type="OrthoDB" id="372040at2157"/>
<dbReference type="PRINTS" id="PR00505">
    <property type="entry name" value="D12N6MTFRASE"/>
</dbReference>
<dbReference type="PANTHER" id="PTHR30481:SF3">
    <property type="entry name" value="DNA ADENINE METHYLASE"/>
    <property type="match status" value="1"/>
</dbReference>
<dbReference type="AlphaFoldDB" id="A0A7D5K0G9"/>
<proteinExistence type="inferred from homology"/>
<name>A0A7D5K0G9_9EURY</name>
<dbReference type="GO" id="GO:0006298">
    <property type="term" value="P:mismatch repair"/>
    <property type="evidence" value="ECO:0007669"/>
    <property type="project" value="TreeGrafter"/>
</dbReference>
<dbReference type="GO" id="GO:0043565">
    <property type="term" value="F:sequence-specific DNA binding"/>
    <property type="evidence" value="ECO:0007669"/>
    <property type="project" value="TreeGrafter"/>
</dbReference>
<sequence length="298" mass="34661">MAKPVLKWAGGKRQILHKLRACISQDYDAYHEPFFGGGALFFDLEPGNGSINDINPRLMNFYSILQSEDWRDMVEEAKELEENHSEEFYYECRDEFNRLRNQRGQMRYDERVKEAALLLYLNRTCFNGLYRENQSGEFNVPIGSYSNPDIVHPDQLQEAHDALQGIDIMNKDYRYIGHEAEAEDLVYFDPPYQKGSGENFAEYFSDTFDVDDQIELLHLVLDLHEQGVEVAMSNSGAAERLYKKEDRYQEYIENEDLFVVPLEARRSINSDGENRTGADEIILTSVPEQKRKESLSSY</sequence>
<keyword evidence="3 7" id="KW-0489">Methyltransferase</keyword>
<dbReference type="EC" id="2.1.1.72" evidence="2"/>
<dbReference type="GO" id="GO:0009307">
    <property type="term" value="P:DNA restriction-modification system"/>
    <property type="evidence" value="ECO:0007669"/>
    <property type="project" value="InterPro"/>
</dbReference>
<dbReference type="SUPFAM" id="SSF53335">
    <property type="entry name" value="S-adenosyl-L-methionine-dependent methyltransferases"/>
    <property type="match status" value="1"/>
</dbReference>
<evidence type="ECO:0000256" key="3">
    <source>
        <dbReference type="ARBA" id="ARBA00022603"/>
    </source>
</evidence>
<dbReference type="PROSITE" id="PS00092">
    <property type="entry name" value="N6_MTASE"/>
    <property type="match status" value="1"/>
</dbReference>
<dbReference type="GO" id="GO:0032259">
    <property type="term" value="P:methylation"/>
    <property type="evidence" value="ECO:0007669"/>
    <property type="project" value="UniProtKB-KW"/>
</dbReference>
<comment type="catalytic activity">
    <reaction evidence="6">
        <text>a 2'-deoxyadenosine in DNA + S-adenosyl-L-methionine = an N(6)-methyl-2'-deoxyadenosine in DNA + S-adenosyl-L-homocysteine + H(+)</text>
        <dbReference type="Rhea" id="RHEA:15197"/>
        <dbReference type="Rhea" id="RHEA-COMP:12418"/>
        <dbReference type="Rhea" id="RHEA-COMP:12419"/>
        <dbReference type="ChEBI" id="CHEBI:15378"/>
        <dbReference type="ChEBI" id="CHEBI:57856"/>
        <dbReference type="ChEBI" id="CHEBI:59789"/>
        <dbReference type="ChEBI" id="CHEBI:90615"/>
        <dbReference type="ChEBI" id="CHEBI:90616"/>
        <dbReference type="EC" id="2.1.1.72"/>
    </reaction>
</comment>
<dbReference type="InterPro" id="IPR012327">
    <property type="entry name" value="MeTrfase_D12"/>
</dbReference>
<protein>
    <recommendedName>
        <fullName evidence="2">site-specific DNA-methyltransferase (adenine-specific)</fullName>
        <ecNumber evidence="2">2.1.1.72</ecNumber>
    </recommendedName>
</protein>
<dbReference type="InterPro" id="IPR023095">
    <property type="entry name" value="Ade_MeTrfase_dom_2"/>
</dbReference>
<evidence type="ECO:0000313" key="7">
    <source>
        <dbReference type="EMBL" id="QLG26861.1"/>
    </source>
</evidence>
<comment type="similarity">
    <text evidence="1">Belongs to the N(4)/N(6)-methyltransferase family.</text>
</comment>
<dbReference type="GO" id="GO:1904047">
    <property type="term" value="F:S-adenosyl-L-methionine binding"/>
    <property type="evidence" value="ECO:0007669"/>
    <property type="project" value="TreeGrafter"/>
</dbReference>
<accession>A0A7D5K0G9</accession>
<reference evidence="7 8" key="1">
    <citation type="submission" date="2020-07" db="EMBL/GenBank/DDBJ databases">
        <title>Gai3-2, isolated from salt lake.</title>
        <authorList>
            <person name="Cui H."/>
            <person name="Shi X."/>
        </authorList>
    </citation>
    <scope>NUCLEOTIDE SEQUENCE [LARGE SCALE GENOMIC DNA]</scope>
    <source>
        <strain evidence="7 8">Gai3-2</strain>
    </source>
</reference>
<dbReference type="InterPro" id="IPR029063">
    <property type="entry name" value="SAM-dependent_MTases_sf"/>
</dbReference>
<dbReference type="InterPro" id="IPR002052">
    <property type="entry name" value="DNA_methylase_N6_adenine_CS"/>
</dbReference>
<gene>
    <name evidence="7" type="ORF">HUG10_04585</name>
</gene>